<reference evidence="2 3" key="1">
    <citation type="journal article" date="2024" name="BMC Genomics">
        <title>De novo assembly and annotation of Popillia japonica's genome with initial clues to its potential as an invasive pest.</title>
        <authorList>
            <person name="Cucini C."/>
            <person name="Boschi S."/>
            <person name="Funari R."/>
            <person name="Cardaioli E."/>
            <person name="Iannotti N."/>
            <person name="Marturano G."/>
            <person name="Paoli F."/>
            <person name="Bruttini M."/>
            <person name="Carapelli A."/>
            <person name="Frati F."/>
            <person name="Nardi F."/>
        </authorList>
    </citation>
    <scope>NUCLEOTIDE SEQUENCE [LARGE SCALE GENOMIC DNA]</scope>
    <source>
        <strain evidence="2">DMR45628</strain>
    </source>
</reference>
<sequence>MAVNYLASCPKLLGRENYDEWCFAVENVFVLEGLTKCIDGTEEDSVLIVVKDVICLFSYESVSVGEDPEDEEAREDREDNPIESGLKNDTSNLEDDCRRADREDNLLESGSEYDSFNQTDTTDEEYNWNLGQSMTVLIKLIQQMKNILAEYKQDSFNQTDTTDEEYTCRIQTTQTAENRRSEREPKPKEFKDYVTYVCVGNSNVADPLTFEERGRSTYLRRSFLFKT</sequence>
<protein>
    <submittedName>
        <fullName evidence="2">Uncharacterized protein</fullName>
    </submittedName>
</protein>
<feature type="region of interest" description="Disordered" evidence="1">
    <location>
        <begin position="66"/>
        <end position="97"/>
    </location>
</feature>
<dbReference type="AlphaFoldDB" id="A0AAW1KY66"/>
<proteinExistence type="predicted"/>
<dbReference type="EMBL" id="JASPKY010000178">
    <property type="protein sequence ID" value="KAK9727545.1"/>
    <property type="molecule type" value="Genomic_DNA"/>
</dbReference>
<keyword evidence="3" id="KW-1185">Reference proteome</keyword>
<name>A0AAW1KY66_POPJA</name>
<organism evidence="2 3">
    <name type="scientific">Popillia japonica</name>
    <name type="common">Japanese beetle</name>
    <dbReference type="NCBI Taxonomy" id="7064"/>
    <lineage>
        <taxon>Eukaryota</taxon>
        <taxon>Metazoa</taxon>
        <taxon>Ecdysozoa</taxon>
        <taxon>Arthropoda</taxon>
        <taxon>Hexapoda</taxon>
        <taxon>Insecta</taxon>
        <taxon>Pterygota</taxon>
        <taxon>Neoptera</taxon>
        <taxon>Endopterygota</taxon>
        <taxon>Coleoptera</taxon>
        <taxon>Polyphaga</taxon>
        <taxon>Scarabaeiformia</taxon>
        <taxon>Scarabaeidae</taxon>
        <taxon>Rutelinae</taxon>
        <taxon>Popillia</taxon>
    </lineage>
</organism>
<gene>
    <name evidence="2" type="ORF">QE152_g19158</name>
</gene>
<accession>A0AAW1KY66</accession>
<evidence type="ECO:0000313" key="3">
    <source>
        <dbReference type="Proteomes" id="UP001458880"/>
    </source>
</evidence>
<evidence type="ECO:0000256" key="1">
    <source>
        <dbReference type="SAM" id="MobiDB-lite"/>
    </source>
</evidence>
<comment type="caution">
    <text evidence="2">The sequence shown here is derived from an EMBL/GenBank/DDBJ whole genome shotgun (WGS) entry which is preliminary data.</text>
</comment>
<dbReference type="Proteomes" id="UP001458880">
    <property type="component" value="Unassembled WGS sequence"/>
</dbReference>
<evidence type="ECO:0000313" key="2">
    <source>
        <dbReference type="EMBL" id="KAK9727545.1"/>
    </source>
</evidence>